<evidence type="ECO:0000256" key="4">
    <source>
        <dbReference type="ARBA" id="ARBA00022692"/>
    </source>
</evidence>
<keyword evidence="3" id="KW-0808">Transferase</keyword>
<keyword evidence="4 8" id="KW-0812">Transmembrane</keyword>
<organism evidence="10 11">
    <name type="scientific">Mycobacterium kiyosense</name>
    <dbReference type="NCBI Taxonomy" id="2871094"/>
    <lineage>
        <taxon>Bacteria</taxon>
        <taxon>Bacillati</taxon>
        <taxon>Actinomycetota</taxon>
        <taxon>Actinomycetes</taxon>
        <taxon>Mycobacteriales</taxon>
        <taxon>Mycobacteriaceae</taxon>
        <taxon>Mycobacterium</taxon>
    </lineage>
</organism>
<dbReference type="Proteomes" id="UP001165663">
    <property type="component" value="Unassembled WGS sequence"/>
</dbReference>
<evidence type="ECO:0000256" key="3">
    <source>
        <dbReference type="ARBA" id="ARBA00022679"/>
    </source>
</evidence>
<dbReference type="Proteomes" id="UP001064782">
    <property type="component" value="Unassembled WGS sequence"/>
</dbReference>
<feature type="transmembrane region" description="Helical" evidence="8">
    <location>
        <begin position="393"/>
        <end position="415"/>
    </location>
</feature>
<comment type="similarity">
    <text evidence="7">Belongs to the glycosyltransferase 87 family.</text>
</comment>
<dbReference type="GO" id="GO:0016758">
    <property type="term" value="F:hexosyltransferase activity"/>
    <property type="evidence" value="ECO:0007669"/>
    <property type="project" value="InterPro"/>
</dbReference>
<dbReference type="InterPro" id="IPR018584">
    <property type="entry name" value="GT87"/>
</dbReference>
<gene>
    <name evidence="10" type="ORF">Mkiyose1413_31290</name>
    <name evidence="9" type="ORF">SRL2020028_32110</name>
</gene>
<comment type="subcellular location">
    <subcellularLocation>
        <location evidence="1">Cell membrane</location>
        <topology evidence="1">Multi-pass membrane protein</topology>
    </subcellularLocation>
</comment>
<proteinExistence type="inferred from homology"/>
<dbReference type="GO" id="GO:0005886">
    <property type="term" value="C:plasma membrane"/>
    <property type="evidence" value="ECO:0007669"/>
    <property type="project" value="UniProtKB-SubCell"/>
</dbReference>
<evidence type="ECO:0000256" key="8">
    <source>
        <dbReference type="SAM" id="Phobius"/>
    </source>
</evidence>
<evidence type="ECO:0000256" key="5">
    <source>
        <dbReference type="ARBA" id="ARBA00022989"/>
    </source>
</evidence>
<evidence type="ECO:0008006" key="12">
    <source>
        <dbReference type="Google" id="ProtNLM"/>
    </source>
</evidence>
<evidence type="ECO:0000256" key="1">
    <source>
        <dbReference type="ARBA" id="ARBA00004651"/>
    </source>
</evidence>
<evidence type="ECO:0000256" key="2">
    <source>
        <dbReference type="ARBA" id="ARBA00022475"/>
    </source>
</evidence>
<keyword evidence="2" id="KW-1003">Cell membrane</keyword>
<dbReference type="RefSeq" id="WP_264894164.1">
    <property type="nucleotide sequence ID" value="NZ_BRXE01000037.1"/>
</dbReference>
<dbReference type="EMBL" id="BRXE01000037">
    <property type="protein sequence ID" value="GLB83955.1"/>
    <property type="molecule type" value="Genomic_DNA"/>
</dbReference>
<evidence type="ECO:0000313" key="10">
    <source>
        <dbReference type="EMBL" id="GLD31246.1"/>
    </source>
</evidence>
<evidence type="ECO:0000313" key="11">
    <source>
        <dbReference type="Proteomes" id="UP001064782"/>
    </source>
</evidence>
<feature type="transmembrane region" description="Helical" evidence="8">
    <location>
        <begin position="112"/>
        <end position="131"/>
    </location>
</feature>
<keyword evidence="6 8" id="KW-0472">Membrane</keyword>
<sequence>MQIIEDSATQSSPETRAGRRLTLVTLAVVAAVFAWLFVGYLLWARSYTDLIDLLVYRAGGHAVLHGHSIYAADFAAANQSPNGLSFTYPPFAAVVFVPLAIVPVGVAKTLMLLFNTSAALLLFTLIVVATQGNWDRLRSRRALAAPISVKTATVLVIAAIVFTLSVPVEHNMTYGQVNLLLAAAVALDILPPRVPWPRGLLVGIAVAIKLTPAVFVGYFLVTRAWRPLVVSVVTTVLAVLVGWLVLPADTVRYLTSTAFDPARIGGLAYSSNQSVRGILERLPKLDSVHGAVWMVATVLVLALAVTAIEVNRRRGDTVAALLSAAFIGLLCSPVSWGHHWVWLPAAAVYFLVRWAAVGAASDVVAGVLVAGISLWAPWAHLPNSDDRERLWSAGQHLLGSVWGMTALVLLVLFAVRARKPVPEMKA</sequence>
<feature type="transmembrane region" description="Helical" evidence="8">
    <location>
        <begin position="228"/>
        <end position="246"/>
    </location>
</feature>
<reference evidence="10" key="1">
    <citation type="submission" date="2022-08" db="EMBL/GenBank/DDBJ databases">
        <title>Mycobacterium kiyosense sp. nov., scotochromogenic slow-glowing species isolated from respiratory specimens.</title>
        <authorList>
            <person name="Fukano H."/>
            <person name="Kazumi Y."/>
            <person name="Sakagami N."/>
            <person name="Ato M."/>
            <person name="Mitarai S."/>
            <person name="Hoshino Y."/>
        </authorList>
    </citation>
    <scope>NUCLEOTIDE SEQUENCE</scope>
    <source>
        <strain evidence="10">1413</strain>
        <strain evidence="9">SRL2020-028</strain>
    </source>
</reference>
<protein>
    <recommendedName>
        <fullName evidence="12">DUF2029 domain-containing protein</fullName>
    </recommendedName>
</protein>
<evidence type="ECO:0000256" key="6">
    <source>
        <dbReference type="ARBA" id="ARBA00023136"/>
    </source>
</evidence>
<dbReference type="AlphaFoldDB" id="A0A9P3UYC9"/>
<evidence type="ECO:0000313" key="9">
    <source>
        <dbReference type="EMBL" id="GLB83955.1"/>
    </source>
</evidence>
<feature type="transmembrane region" description="Helical" evidence="8">
    <location>
        <begin position="363"/>
        <end position="381"/>
    </location>
</feature>
<feature type="transmembrane region" description="Helical" evidence="8">
    <location>
        <begin position="21"/>
        <end position="43"/>
    </location>
</feature>
<evidence type="ECO:0000256" key="7">
    <source>
        <dbReference type="ARBA" id="ARBA00024033"/>
    </source>
</evidence>
<dbReference type="Pfam" id="PF09594">
    <property type="entry name" value="GT87"/>
    <property type="match status" value="1"/>
</dbReference>
<feature type="transmembrane region" description="Helical" evidence="8">
    <location>
        <begin position="88"/>
        <end position="107"/>
    </location>
</feature>
<feature type="transmembrane region" description="Helical" evidence="8">
    <location>
        <begin position="317"/>
        <end position="335"/>
    </location>
</feature>
<comment type="caution">
    <text evidence="10">The sequence shown here is derived from an EMBL/GenBank/DDBJ whole genome shotgun (WGS) entry which is preliminary data.</text>
</comment>
<accession>A0A9P3UYC9</accession>
<dbReference type="EMBL" id="BRZI01000022">
    <property type="protein sequence ID" value="GLD31246.1"/>
    <property type="molecule type" value="Genomic_DNA"/>
</dbReference>
<feature type="transmembrane region" description="Helical" evidence="8">
    <location>
        <begin position="200"/>
        <end position="221"/>
    </location>
</feature>
<feature type="transmembrane region" description="Helical" evidence="8">
    <location>
        <begin position="143"/>
        <end position="165"/>
    </location>
</feature>
<keyword evidence="5 8" id="KW-1133">Transmembrane helix</keyword>
<name>A0A9P3UYC9_9MYCO</name>
<feature type="transmembrane region" description="Helical" evidence="8">
    <location>
        <begin position="341"/>
        <end position="356"/>
    </location>
</feature>
<feature type="transmembrane region" description="Helical" evidence="8">
    <location>
        <begin position="291"/>
        <end position="310"/>
    </location>
</feature>
<keyword evidence="11" id="KW-1185">Reference proteome</keyword>